<evidence type="ECO:0000259" key="1">
    <source>
        <dbReference type="Pfam" id="PF08545"/>
    </source>
</evidence>
<dbReference type="InterPro" id="IPR013751">
    <property type="entry name" value="ACP_syn_III_N"/>
</dbReference>
<organism evidence="2 3">
    <name type="scientific">Campylobacter cuniculorum DSM 23162 = LMG 24588</name>
    <dbReference type="NCBI Taxonomy" id="1121267"/>
    <lineage>
        <taxon>Bacteria</taxon>
        <taxon>Pseudomonadati</taxon>
        <taxon>Campylobacterota</taxon>
        <taxon>Epsilonproteobacteria</taxon>
        <taxon>Campylobacterales</taxon>
        <taxon>Campylobacteraceae</taxon>
        <taxon>Campylobacter</taxon>
    </lineage>
</organism>
<dbReference type="GO" id="GO:0006633">
    <property type="term" value="P:fatty acid biosynthetic process"/>
    <property type="evidence" value="ECO:0007669"/>
    <property type="project" value="InterPro"/>
</dbReference>
<protein>
    <submittedName>
        <fullName evidence="2">3-oxoacyl-[acp] synthase III</fullName>
    </submittedName>
</protein>
<feature type="domain" description="Beta-ketoacyl-[acyl-carrier-protein] synthase III N-terminal" evidence="1">
    <location>
        <begin position="115"/>
        <end position="182"/>
    </location>
</feature>
<dbReference type="PANTHER" id="PTHR34069">
    <property type="entry name" value="3-OXOACYL-[ACYL-CARRIER-PROTEIN] SYNTHASE 3"/>
    <property type="match status" value="1"/>
</dbReference>
<accession>A0A1W6BW03</accession>
<dbReference type="eggNOG" id="COG0332">
    <property type="taxonomic scope" value="Bacteria"/>
</dbReference>
<dbReference type="Pfam" id="PF08545">
    <property type="entry name" value="ACP_syn_III"/>
    <property type="match status" value="1"/>
</dbReference>
<dbReference type="Gene3D" id="3.40.47.10">
    <property type="match status" value="1"/>
</dbReference>
<dbReference type="Proteomes" id="UP000192902">
    <property type="component" value="Chromosome"/>
</dbReference>
<evidence type="ECO:0000313" key="3">
    <source>
        <dbReference type="Proteomes" id="UP000192902"/>
    </source>
</evidence>
<reference evidence="2 3" key="1">
    <citation type="submission" date="2017-04" db="EMBL/GenBank/DDBJ databases">
        <title>Complete genome sequence of the Campylobacter cuniculorum type strain LMG24588.</title>
        <authorList>
            <person name="Miller W.G."/>
            <person name="Yee E."/>
            <person name="Revez J."/>
            <person name="Bono J.L."/>
            <person name="Rossi M."/>
        </authorList>
    </citation>
    <scope>NUCLEOTIDE SEQUENCE [LARGE SCALE GENOMIC DNA]</scope>
    <source>
        <strain evidence="2 3">LMG 24588</strain>
    </source>
</reference>
<dbReference type="GO" id="GO:0004315">
    <property type="term" value="F:3-oxoacyl-[acyl-carrier-protein] synthase activity"/>
    <property type="evidence" value="ECO:0007669"/>
    <property type="project" value="InterPro"/>
</dbReference>
<sequence>MNLVLEAHDIRAISIVFPLNPHQENEMQMCKITPQKLELLRTNSGIKRHFSADENTFSSDLACEALGTLLRENILHKDELDMLLICSFSPDFLAPAMSSLVAKNLQLSSHTLCVDIVGFCPSFLSALSQAFLFLNHKDISKIALICTNTKSKKIPPTDKITYLNNSDSASCVLLEKSSNPNKAAFSQKIFPALACEETKPLRAFNANANDFIEVNASLILTFVSENFPLFFEEFLTSHKLKREAIGQFFFQSPNVFVKEKLMQNLHLNLPSTDETLENFGDTTINKLPIDLALCANLDSNSAGGGICLKTFISKLLLRDKKSFLRPLARELPLMPCA</sequence>
<dbReference type="GO" id="GO:0044550">
    <property type="term" value="P:secondary metabolite biosynthetic process"/>
    <property type="evidence" value="ECO:0007669"/>
    <property type="project" value="TreeGrafter"/>
</dbReference>
<dbReference type="EMBL" id="CP020867">
    <property type="protein sequence ID" value="ARJ56251.1"/>
    <property type="molecule type" value="Genomic_DNA"/>
</dbReference>
<dbReference type="RefSeq" id="WP_174564652.1">
    <property type="nucleotide sequence ID" value="NZ_CP020867.1"/>
</dbReference>
<name>A0A1W6BW03_9BACT</name>
<dbReference type="KEGG" id="ccun:CCUN_0619"/>
<dbReference type="STRING" id="1121267.CCUN_0619"/>
<dbReference type="PANTHER" id="PTHR34069:SF3">
    <property type="entry name" value="ACYL-COA:ACYL-COA ALKYLTRANSFERASE"/>
    <property type="match status" value="1"/>
</dbReference>
<gene>
    <name evidence="2" type="ORF">CCUN_0619</name>
</gene>
<dbReference type="InterPro" id="IPR016039">
    <property type="entry name" value="Thiolase-like"/>
</dbReference>
<dbReference type="SUPFAM" id="SSF53901">
    <property type="entry name" value="Thiolase-like"/>
    <property type="match status" value="2"/>
</dbReference>
<proteinExistence type="predicted"/>
<dbReference type="AlphaFoldDB" id="A0A1W6BW03"/>
<evidence type="ECO:0000313" key="2">
    <source>
        <dbReference type="EMBL" id="ARJ56251.1"/>
    </source>
</evidence>